<protein>
    <submittedName>
        <fullName evidence="2">ATP synthase F0 subunit 8</fullName>
    </submittedName>
</protein>
<keyword evidence="2" id="KW-0496">Mitochondrion</keyword>
<geneLocation type="mitochondrion" evidence="2"/>
<feature type="transmembrane region" description="Helical" evidence="1">
    <location>
        <begin position="12"/>
        <end position="34"/>
    </location>
</feature>
<name>A0A343C582_9CUCU</name>
<keyword evidence="1" id="KW-1133">Transmembrane helix</keyword>
<keyword evidence="1" id="KW-0472">Membrane</keyword>
<reference evidence="2" key="1">
    <citation type="submission" date="2016-04" db="EMBL/GenBank/DDBJ databases">
        <title>Mitochondria of beetle species.</title>
        <authorList>
            <person name="Hunter A."/>
            <person name="Moriniere J."/>
            <person name="Tang P."/>
            <person name="Linard B."/>
            <person name="Crampton-Platt A."/>
            <person name="Vogler A.P."/>
        </authorList>
    </citation>
    <scope>NUCLEOTIDE SEQUENCE</scope>
</reference>
<organism evidence="2">
    <name type="scientific">Setarhynchus sp. AH-2016</name>
    <dbReference type="NCBI Taxonomy" id="1903834"/>
    <lineage>
        <taxon>Eukaryota</taxon>
        <taxon>Metazoa</taxon>
        <taxon>Ecdysozoa</taxon>
        <taxon>Arthropoda</taxon>
        <taxon>Hexapoda</taxon>
        <taxon>Insecta</taxon>
        <taxon>Pterygota</taxon>
        <taxon>Neoptera</taxon>
        <taxon>Endopterygota</taxon>
        <taxon>Coleoptera</taxon>
        <taxon>Polyphaga</taxon>
        <taxon>Cucujiformia</taxon>
        <taxon>Curculionidae</taxon>
        <taxon>Cryptorhynchinae</taxon>
        <taxon>Setarhynchus</taxon>
    </lineage>
</organism>
<accession>A0A343C582</accession>
<dbReference type="AlphaFoldDB" id="A0A343C582"/>
<keyword evidence="1" id="KW-0812">Transmembrane</keyword>
<evidence type="ECO:0000313" key="2">
    <source>
        <dbReference type="EMBL" id="ARH55188.1"/>
    </source>
</evidence>
<sequence length="51" mass="6564">MPQMAPMNWISLYMYFLMMYIITTIIIYYMFVYFPKQKMMNKYQTKVLWKW</sequence>
<gene>
    <name evidence="2" type="primary">atp8</name>
</gene>
<dbReference type="EMBL" id="KX087346">
    <property type="protein sequence ID" value="ARH55188.1"/>
    <property type="molecule type" value="Genomic_DNA"/>
</dbReference>
<evidence type="ECO:0000256" key="1">
    <source>
        <dbReference type="SAM" id="Phobius"/>
    </source>
</evidence>
<proteinExistence type="predicted"/>